<dbReference type="AlphaFoldDB" id="A0A316YB01"/>
<organism evidence="2 3">
    <name type="scientific">Acaromyces ingoldii</name>
    <dbReference type="NCBI Taxonomy" id="215250"/>
    <lineage>
        <taxon>Eukaryota</taxon>
        <taxon>Fungi</taxon>
        <taxon>Dikarya</taxon>
        <taxon>Basidiomycota</taxon>
        <taxon>Ustilaginomycotina</taxon>
        <taxon>Exobasidiomycetes</taxon>
        <taxon>Exobasidiales</taxon>
        <taxon>Cryptobasidiaceae</taxon>
        <taxon>Acaromyces</taxon>
    </lineage>
</organism>
<evidence type="ECO:0008006" key="4">
    <source>
        <dbReference type="Google" id="ProtNLM"/>
    </source>
</evidence>
<dbReference type="Gene3D" id="3.30.470.30">
    <property type="entry name" value="DNA ligase/mRNA capping enzyme"/>
    <property type="match status" value="1"/>
</dbReference>
<gene>
    <name evidence="2" type="ORF">FA10DRAFT_56878</name>
</gene>
<protein>
    <recommendedName>
        <fullName evidence="4">ATP-dependent DNA ligase family profile domain-containing protein</fullName>
    </recommendedName>
</protein>
<reference evidence="2 3" key="1">
    <citation type="journal article" date="2018" name="Mol. Biol. Evol.">
        <title>Broad Genomic Sampling Reveals a Smut Pathogenic Ancestry of the Fungal Clade Ustilaginomycotina.</title>
        <authorList>
            <person name="Kijpornyongpan T."/>
            <person name="Mondo S.J."/>
            <person name="Barry K."/>
            <person name="Sandor L."/>
            <person name="Lee J."/>
            <person name="Lipzen A."/>
            <person name="Pangilinan J."/>
            <person name="LaButti K."/>
            <person name="Hainaut M."/>
            <person name="Henrissat B."/>
            <person name="Grigoriev I.V."/>
            <person name="Spatafora J.W."/>
            <person name="Aime M.C."/>
        </authorList>
    </citation>
    <scope>NUCLEOTIDE SEQUENCE [LARGE SCALE GENOMIC DNA]</scope>
    <source>
        <strain evidence="2 3">MCA 4198</strain>
    </source>
</reference>
<dbReference type="SUPFAM" id="SSF56091">
    <property type="entry name" value="DNA ligase/mRNA capping enzyme, catalytic domain"/>
    <property type="match status" value="1"/>
</dbReference>
<sequence length="153" mass="17303">MMILSSRSPHIVDSYEVTEKKDGLRVLLLRLSRGEGDHLVTRWLLNDRKNELFELTAENRSSSQSKSSDGTNGNERNPFSRAPWNVIDILDGELCWTSKTETGTELEAAFAPEVRRAIHVFDCLMINARATTPLPFLERRKVRAASCMPVSNL</sequence>
<feature type="region of interest" description="Disordered" evidence="1">
    <location>
        <begin position="56"/>
        <end position="80"/>
    </location>
</feature>
<name>A0A316YB01_9BASI</name>
<proteinExistence type="predicted"/>
<evidence type="ECO:0000313" key="2">
    <source>
        <dbReference type="EMBL" id="PWN86461.1"/>
    </source>
</evidence>
<accession>A0A316YB01</accession>
<evidence type="ECO:0000313" key="3">
    <source>
        <dbReference type="Proteomes" id="UP000245768"/>
    </source>
</evidence>
<dbReference type="RefSeq" id="XP_025373659.1">
    <property type="nucleotide sequence ID" value="XM_025525578.1"/>
</dbReference>
<feature type="compositionally biased region" description="Polar residues" evidence="1">
    <location>
        <begin position="58"/>
        <end position="77"/>
    </location>
</feature>
<dbReference type="EMBL" id="KZ819647">
    <property type="protein sequence ID" value="PWN86461.1"/>
    <property type="molecule type" value="Genomic_DNA"/>
</dbReference>
<dbReference type="Proteomes" id="UP000245768">
    <property type="component" value="Unassembled WGS sequence"/>
</dbReference>
<dbReference type="InParanoid" id="A0A316YB01"/>
<evidence type="ECO:0000256" key="1">
    <source>
        <dbReference type="SAM" id="MobiDB-lite"/>
    </source>
</evidence>
<keyword evidence="3" id="KW-1185">Reference proteome</keyword>
<dbReference type="GeneID" id="37047494"/>